<evidence type="ECO:0000313" key="3">
    <source>
        <dbReference type="Proteomes" id="UP000634668"/>
    </source>
</evidence>
<feature type="binding site" evidence="1">
    <location>
        <position position="99"/>
    </location>
    <ligand>
        <name>Zn(2+)</name>
        <dbReference type="ChEBI" id="CHEBI:29105"/>
    </ligand>
</feature>
<dbReference type="InterPro" id="IPR036388">
    <property type="entry name" value="WH-like_DNA-bd_sf"/>
</dbReference>
<dbReference type="PANTHER" id="PTHR33202">
    <property type="entry name" value="ZINC UPTAKE REGULATION PROTEIN"/>
    <property type="match status" value="1"/>
</dbReference>
<dbReference type="GO" id="GO:0003700">
    <property type="term" value="F:DNA-binding transcription factor activity"/>
    <property type="evidence" value="ECO:0007669"/>
    <property type="project" value="InterPro"/>
</dbReference>
<dbReference type="SUPFAM" id="SSF46785">
    <property type="entry name" value="Winged helix' DNA-binding domain"/>
    <property type="match status" value="1"/>
</dbReference>
<reference evidence="2" key="2">
    <citation type="submission" date="2020-09" db="EMBL/GenBank/DDBJ databases">
        <authorList>
            <person name="Sun Q."/>
            <person name="Kim S."/>
        </authorList>
    </citation>
    <scope>NUCLEOTIDE SEQUENCE</scope>
    <source>
        <strain evidence="2">KCTC 12113</strain>
    </source>
</reference>
<dbReference type="EMBL" id="BMWP01000001">
    <property type="protein sequence ID" value="GGW21673.1"/>
    <property type="molecule type" value="Genomic_DNA"/>
</dbReference>
<comment type="caution">
    <text evidence="2">The sequence shown here is derived from an EMBL/GenBank/DDBJ whole genome shotgun (WGS) entry which is preliminary data.</text>
</comment>
<dbReference type="AlphaFoldDB" id="A0A918INR9"/>
<dbReference type="Gene3D" id="1.10.10.10">
    <property type="entry name" value="Winged helix-like DNA-binding domain superfamily/Winged helix DNA-binding domain"/>
    <property type="match status" value="1"/>
</dbReference>
<sequence>MKNSEKQLRDSGIRPTAMRILVHQFMQDQSSAVSLTAVEDNFERSDRTTLYRTLKTFEDKCLVHQIDDGTGIPKYALCKHDAVEGKHGDLHLHFHCTQCNQTTCLTEHRIPTISLPDGFVPEDINMLVKGICDNCNL</sequence>
<dbReference type="PANTHER" id="PTHR33202:SF22">
    <property type="entry name" value="HYDROGEN PEROXIDE SENSITIVE REPRESSOR"/>
    <property type="match status" value="1"/>
</dbReference>
<dbReference type="GO" id="GO:0000976">
    <property type="term" value="F:transcription cis-regulatory region binding"/>
    <property type="evidence" value="ECO:0007669"/>
    <property type="project" value="TreeGrafter"/>
</dbReference>
<dbReference type="InterPro" id="IPR002481">
    <property type="entry name" value="FUR"/>
</dbReference>
<feature type="binding site" evidence="1">
    <location>
        <position position="96"/>
    </location>
    <ligand>
        <name>Zn(2+)</name>
        <dbReference type="ChEBI" id="CHEBI:29105"/>
    </ligand>
</feature>
<feature type="binding site" evidence="1">
    <location>
        <position position="135"/>
    </location>
    <ligand>
        <name>Zn(2+)</name>
        <dbReference type="ChEBI" id="CHEBI:29105"/>
    </ligand>
</feature>
<keyword evidence="3" id="KW-1185">Reference proteome</keyword>
<dbReference type="GO" id="GO:1900376">
    <property type="term" value="P:regulation of secondary metabolite biosynthetic process"/>
    <property type="evidence" value="ECO:0007669"/>
    <property type="project" value="TreeGrafter"/>
</dbReference>
<proteinExistence type="predicted"/>
<organism evidence="2 3">
    <name type="scientific">Arenibacter certesii</name>
    <dbReference type="NCBI Taxonomy" id="228955"/>
    <lineage>
        <taxon>Bacteria</taxon>
        <taxon>Pseudomonadati</taxon>
        <taxon>Bacteroidota</taxon>
        <taxon>Flavobacteriia</taxon>
        <taxon>Flavobacteriales</taxon>
        <taxon>Flavobacteriaceae</taxon>
        <taxon>Arenibacter</taxon>
    </lineage>
</organism>
<protein>
    <submittedName>
        <fullName evidence="2">Transcriptional regulator</fullName>
    </submittedName>
</protein>
<dbReference type="GO" id="GO:0008270">
    <property type="term" value="F:zinc ion binding"/>
    <property type="evidence" value="ECO:0007669"/>
    <property type="project" value="TreeGrafter"/>
</dbReference>
<evidence type="ECO:0000313" key="2">
    <source>
        <dbReference type="EMBL" id="GGW21673.1"/>
    </source>
</evidence>
<feature type="binding site" evidence="1">
    <location>
        <position position="132"/>
    </location>
    <ligand>
        <name>Zn(2+)</name>
        <dbReference type="ChEBI" id="CHEBI:29105"/>
    </ligand>
</feature>
<dbReference type="Pfam" id="PF01475">
    <property type="entry name" value="FUR"/>
    <property type="match status" value="1"/>
</dbReference>
<gene>
    <name evidence="2" type="ORF">GCM10007383_00070</name>
</gene>
<dbReference type="InterPro" id="IPR036390">
    <property type="entry name" value="WH_DNA-bd_sf"/>
</dbReference>
<name>A0A918INR9_9FLAO</name>
<dbReference type="GO" id="GO:0045892">
    <property type="term" value="P:negative regulation of DNA-templated transcription"/>
    <property type="evidence" value="ECO:0007669"/>
    <property type="project" value="TreeGrafter"/>
</dbReference>
<accession>A0A918INR9</accession>
<reference evidence="2" key="1">
    <citation type="journal article" date="2014" name="Int. J. Syst. Evol. Microbiol.">
        <title>Complete genome sequence of Corynebacterium casei LMG S-19264T (=DSM 44701T), isolated from a smear-ripened cheese.</title>
        <authorList>
            <consortium name="US DOE Joint Genome Institute (JGI-PGF)"/>
            <person name="Walter F."/>
            <person name="Albersmeier A."/>
            <person name="Kalinowski J."/>
            <person name="Ruckert C."/>
        </authorList>
    </citation>
    <scope>NUCLEOTIDE SEQUENCE</scope>
    <source>
        <strain evidence="2">KCTC 12113</strain>
    </source>
</reference>
<evidence type="ECO:0000256" key="1">
    <source>
        <dbReference type="PIRSR" id="PIRSR602481-1"/>
    </source>
</evidence>
<keyword evidence="1" id="KW-0862">Zinc</keyword>
<comment type="cofactor">
    <cofactor evidence="1">
        <name>Zn(2+)</name>
        <dbReference type="ChEBI" id="CHEBI:29105"/>
    </cofactor>
    <text evidence="1">Binds 1 zinc ion per subunit.</text>
</comment>
<dbReference type="Proteomes" id="UP000634668">
    <property type="component" value="Unassembled WGS sequence"/>
</dbReference>
<keyword evidence="1" id="KW-0479">Metal-binding</keyword>
<dbReference type="RefSeq" id="WP_026815019.1">
    <property type="nucleotide sequence ID" value="NZ_BMWP01000001.1"/>
</dbReference>